<comment type="catalytic activity">
    <reaction evidence="10">
        <text>nicotinate beta-D-ribonucleotide + CO2 + diphosphate = quinolinate + 5-phospho-alpha-D-ribose 1-diphosphate + 2 H(+)</text>
        <dbReference type="Rhea" id="RHEA:12733"/>
        <dbReference type="ChEBI" id="CHEBI:15378"/>
        <dbReference type="ChEBI" id="CHEBI:16526"/>
        <dbReference type="ChEBI" id="CHEBI:29959"/>
        <dbReference type="ChEBI" id="CHEBI:33019"/>
        <dbReference type="ChEBI" id="CHEBI:57502"/>
        <dbReference type="ChEBI" id="CHEBI:58017"/>
        <dbReference type="EC" id="2.4.2.19"/>
    </reaction>
</comment>
<evidence type="ECO:0000256" key="7">
    <source>
        <dbReference type="ARBA" id="ARBA00022676"/>
    </source>
</evidence>
<evidence type="ECO:0000256" key="2">
    <source>
        <dbReference type="ARBA" id="ARBA00004893"/>
    </source>
</evidence>
<feature type="binding site" evidence="12">
    <location>
        <position position="232"/>
    </location>
    <ligand>
        <name>substrate</name>
    </ligand>
</feature>
<dbReference type="RefSeq" id="WP_285332236.1">
    <property type="nucleotide sequence ID" value="NZ_JASODW010000001.1"/>
</dbReference>
<evidence type="ECO:0000313" key="15">
    <source>
        <dbReference type="EMBL" id="MDK6274159.1"/>
    </source>
</evidence>
<keyword evidence="6" id="KW-0662">Pyridine nucleotide biosynthesis</keyword>
<feature type="domain" description="Quinolinate phosphoribosyl transferase C-terminal" evidence="13">
    <location>
        <begin position="136"/>
        <end position="312"/>
    </location>
</feature>
<feature type="binding site" evidence="12">
    <location>
        <position position="124"/>
    </location>
    <ligand>
        <name>substrate</name>
    </ligand>
</feature>
<dbReference type="Proteomes" id="UP001240483">
    <property type="component" value="Unassembled WGS sequence"/>
</dbReference>
<keyword evidence="7 11" id="KW-0328">Glycosyltransferase</keyword>
<dbReference type="PANTHER" id="PTHR32179:SF3">
    <property type="entry name" value="NICOTINATE-NUCLEOTIDE PYROPHOSPHORYLASE [CARBOXYLATING]"/>
    <property type="match status" value="1"/>
</dbReference>
<dbReference type="Gene3D" id="3.90.1170.20">
    <property type="entry name" value="Quinolinate phosphoribosyl transferase, N-terminal domain"/>
    <property type="match status" value="1"/>
</dbReference>
<evidence type="ECO:0000256" key="9">
    <source>
        <dbReference type="ARBA" id="ARBA00033102"/>
    </source>
</evidence>
<sequence>MAVDYDAVAGLPADARQIVARALEEDAPYGDITCRTFVDAGSVLDAVVRAREAGVMAGGEVFAEVMRQAAERVGTQAGRGREANGIDASGIKVRQHVADGEAFAANDVLISVSGPAHAVLLGERVGLNLLQRMCAIATVTRAYVEAAQAGRARGGFDGVVRVADTRKTTPGLRSLERLAVRCGGGYNHRWGLSDAVMLKDNHVSLLGEGDELTRNLLRGIQRLGHTTHFEVEVDTPEQIEPVLAAGVDTIMLDNFDTDALATGVRQVAGRAYVEASGNVNLETIGAIGATGVDVISVGALTHAVSNLDLGLDAVFADSDGVGAVSG</sequence>
<comment type="function">
    <text evidence="1">Involved in the catabolism of quinolinic acid (QA).</text>
</comment>
<evidence type="ECO:0000256" key="11">
    <source>
        <dbReference type="PIRNR" id="PIRNR006250"/>
    </source>
</evidence>
<evidence type="ECO:0000256" key="8">
    <source>
        <dbReference type="ARBA" id="ARBA00022679"/>
    </source>
</evidence>
<name>A0AAP4C534_9MICC</name>
<dbReference type="InterPro" id="IPR027277">
    <property type="entry name" value="NadC/ModD"/>
</dbReference>
<dbReference type="InterPro" id="IPR022412">
    <property type="entry name" value="Quinolinate_PRibosylTrfase_N"/>
</dbReference>
<feature type="binding site" evidence="12">
    <location>
        <position position="199"/>
    </location>
    <ligand>
        <name>substrate</name>
    </ligand>
</feature>
<evidence type="ECO:0000256" key="4">
    <source>
        <dbReference type="ARBA" id="ARBA00011944"/>
    </source>
</evidence>
<dbReference type="Gene3D" id="3.20.20.70">
    <property type="entry name" value="Aldolase class I"/>
    <property type="match status" value="1"/>
</dbReference>
<feature type="domain" description="Quinolinate phosphoribosyl transferase N-terminal" evidence="14">
    <location>
        <begin position="31"/>
        <end position="134"/>
    </location>
</feature>
<dbReference type="InterPro" id="IPR004393">
    <property type="entry name" value="NadC"/>
</dbReference>
<reference evidence="15" key="1">
    <citation type="submission" date="2023-05" db="EMBL/GenBank/DDBJ databases">
        <title>Cataloging the Phylogenetic Diversity of Human Bladder Bacteria.</title>
        <authorList>
            <person name="Du J."/>
        </authorList>
    </citation>
    <scope>NUCLEOTIDE SEQUENCE</scope>
    <source>
        <strain evidence="15">UMB9978</strain>
    </source>
</reference>
<dbReference type="Pfam" id="PF02749">
    <property type="entry name" value="QRPTase_N"/>
    <property type="match status" value="1"/>
</dbReference>
<feature type="binding site" evidence="12">
    <location>
        <position position="253"/>
    </location>
    <ligand>
        <name>substrate</name>
    </ligand>
</feature>
<dbReference type="SUPFAM" id="SSF54675">
    <property type="entry name" value="Nicotinate/Quinolinate PRTase N-terminal domain-like"/>
    <property type="match status" value="1"/>
</dbReference>
<dbReference type="GO" id="GO:0005737">
    <property type="term" value="C:cytoplasm"/>
    <property type="evidence" value="ECO:0007669"/>
    <property type="project" value="TreeGrafter"/>
</dbReference>
<dbReference type="SUPFAM" id="SSF51690">
    <property type="entry name" value="Nicotinate/Quinolinate PRTase C-terminal domain-like"/>
    <property type="match status" value="1"/>
</dbReference>
<dbReference type="AlphaFoldDB" id="A0AAP4C534"/>
<dbReference type="FunFam" id="3.20.20.70:FF:000030">
    <property type="entry name" value="Nicotinate-nucleotide pyrophosphorylase, carboxylating"/>
    <property type="match status" value="1"/>
</dbReference>
<dbReference type="PIRSF" id="PIRSF006250">
    <property type="entry name" value="NadC_ModD"/>
    <property type="match status" value="1"/>
</dbReference>
<evidence type="ECO:0000256" key="10">
    <source>
        <dbReference type="ARBA" id="ARBA00047445"/>
    </source>
</evidence>
<dbReference type="GO" id="GO:0009435">
    <property type="term" value="P:NAD+ biosynthetic process"/>
    <property type="evidence" value="ECO:0007669"/>
    <property type="project" value="InterPro"/>
</dbReference>
<feature type="binding site" evidence="12">
    <location>
        <begin position="297"/>
        <end position="299"/>
    </location>
    <ligand>
        <name>substrate</name>
    </ligand>
</feature>
<protein>
    <recommendedName>
        <fullName evidence="5">Nicotinate-nucleotide pyrophosphorylase [carboxylating]</fullName>
        <ecNumber evidence="4">2.4.2.19</ecNumber>
    </recommendedName>
    <alternativeName>
        <fullName evidence="9">Quinolinate phosphoribosyltransferase [decarboxylating]</fullName>
    </alternativeName>
</protein>
<dbReference type="PANTHER" id="PTHR32179">
    <property type="entry name" value="NICOTINATE-NUCLEOTIDE PYROPHOSPHORYLASE [CARBOXYLATING]"/>
    <property type="match status" value="1"/>
</dbReference>
<keyword evidence="8 11" id="KW-0808">Transferase</keyword>
<evidence type="ECO:0000256" key="1">
    <source>
        <dbReference type="ARBA" id="ARBA00003237"/>
    </source>
</evidence>
<gene>
    <name evidence="15" type="primary">nadC</name>
    <name evidence="15" type="ORF">QP116_00055</name>
</gene>
<dbReference type="InterPro" id="IPR036068">
    <property type="entry name" value="Nicotinate_pribotase-like_C"/>
</dbReference>
<comment type="pathway">
    <text evidence="2">Cofactor biosynthesis; NAD(+) biosynthesis; nicotinate D-ribonucleotide from quinolinate: step 1/1.</text>
</comment>
<dbReference type="Pfam" id="PF01729">
    <property type="entry name" value="QRPTase_C"/>
    <property type="match status" value="1"/>
</dbReference>
<evidence type="ECO:0000256" key="6">
    <source>
        <dbReference type="ARBA" id="ARBA00022642"/>
    </source>
</evidence>
<dbReference type="GO" id="GO:0034213">
    <property type="term" value="P:quinolinate catabolic process"/>
    <property type="evidence" value="ECO:0007669"/>
    <property type="project" value="TreeGrafter"/>
</dbReference>
<evidence type="ECO:0000259" key="14">
    <source>
        <dbReference type="Pfam" id="PF02749"/>
    </source>
</evidence>
<evidence type="ECO:0000256" key="5">
    <source>
        <dbReference type="ARBA" id="ARBA00020990"/>
    </source>
</evidence>
<proteinExistence type="inferred from homology"/>
<dbReference type="EMBL" id="JASODW010000001">
    <property type="protein sequence ID" value="MDK6274159.1"/>
    <property type="molecule type" value="Genomic_DNA"/>
</dbReference>
<dbReference type="NCBIfam" id="TIGR00078">
    <property type="entry name" value="nadC"/>
    <property type="match status" value="1"/>
</dbReference>
<dbReference type="InterPro" id="IPR037128">
    <property type="entry name" value="Quinolinate_PRibosylTase_N_sf"/>
</dbReference>
<evidence type="ECO:0000256" key="12">
    <source>
        <dbReference type="PIRSR" id="PIRSR006250-1"/>
    </source>
</evidence>
<feature type="binding site" evidence="12">
    <location>
        <begin position="165"/>
        <end position="167"/>
    </location>
    <ligand>
        <name>substrate</name>
    </ligand>
</feature>
<dbReference type="EC" id="2.4.2.19" evidence="4"/>
<feature type="binding site" evidence="12">
    <location>
        <begin position="276"/>
        <end position="278"/>
    </location>
    <ligand>
        <name>substrate</name>
    </ligand>
</feature>
<comment type="similarity">
    <text evidence="3 11">Belongs to the NadC/ModD family.</text>
</comment>
<dbReference type="InterPro" id="IPR002638">
    <property type="entry name" value="Quinolinate_PRibosylTrfase_C"/>
</dbReference>
<evidence type="ECO:0000259" key="13">
    <source>
        <dbReference type="Pfam" id="PF01729"/>
    </source>
</evidence>
<dbReference type="GO" id="GO:0004514">
    <property type="term" value="F:nicotinate-nucleotide diphosphorylase (carboxylating) activity"/>
    <property type="evidence" value="ECO:0007669"/>
    <property type="project" value="UniProtKB-EC"/>
</dbReference>
<dbReference type="CDD" id="cd01572">
    <property type="entry name" value="QPRTase"/>
    <property type="match status" value="1"/>
</dbReference>
<comment type="caution">
    <text evidence="15">The sequence shown here is derived from an EMBL/GenBank/DDBJ whole genome shotgun (WGS) entry which is preliminary data.</text>
</comment>
<organism evidence="15 16">
    <name type="scientific">Pseudoglutamicibacter cumminsii</name>
    <dbReference type="NCBI Taxonomy" id="156979"/>
    <lineage>
        <taxon>Bacteria</taxon>
        <taxon>Bacillati</taxon>
        <taxon>Actinomycetota</taxon>
        <taxon>Actinomycetes</taxon>
        <taxon>Micrococcales</taxon>
        <taxon>Micrococcaceae</taxon>
        <taxon>Pseudoglutamicibacter</taxon>
    </lineage>
</organism>
<evidence type="ECO:0000256" key="3">
    <source>
        <dbReference type="ARBA" id="ARBA00009400"/>
    </source>
</evidence>
<dbReference type="InterPro" id="IPR013785">
    <property type="entry name" value="Aldolase_TIM"/>
</dbReference>
<evidence type="ECO:0000313" key="16">
    <source>
        <dbReference type="Proteomes" id="UP001240483"/>
    </source>
</evidence>
<accession>A0AAP4C534</accession>
<feature type="binding site" evidence="12">
    <location>
        <position position="189"/>
    </location>
    <ligand>
        <name>substrate</name>
    </ligand>
</feature>